<dbReference type="EMBL" id="JANBVB010000309">
    <property type="protein sequence ID" value="KAJ2895295.1"/>
    <property type="molecule type" value="Genomic_DNA"/>
</dbReference>
<accession>A0ACC1M4G1</accession>
<gene>
    <name evidence="1" type="ORF">IWW38_002342</name>
</gene>
<keyword evidence="2" id="KW-1185">Reference proteome</keyword>
<protein>
    <submittedName>
        <fullName evidence="1">Uncharacterized protein</fullName>
    </submittedName>
</protein>
<sequence>MTMAGSSSSSSVLDSLNFLRRPILSTALSGSLSSSSAAVGTTYSSSSIAEEKVVLDIGTHYIRAGFSGDHAPNVTTWTWSPSEALGGDELLEARLLDQLRDMYRRTLLVDARTRKVAVVESALMPAGLRLSVARILFCNLRVPQVSFYPSAVTAMMTCGAVAAGLVVDCGHRLAVVTPVCEARALLPYSTSTPVAGSAMFSNLHALLEEFARFTPFSSEEDVECFGGDVLDDSVVLHIMTRLLWASPVPPPLELRGGLGVVGRNGCEVSSDLVSFYESSSTCSAPSTKMTVDSAAYGRGLLVFPSWIRERAAEPLFCGDPLADHQSIPDAIVQSIERVPVDIRKSLVSRILVTGGVADMPGFRHRLMKDVVERLQRDARWSPLAAHVALADGQGNSESPFAPSERAWVGASLAVAAKIGTSEVSREDFDGVSLPDWTAVTQ</sequence>
<reference evidence="1" key="1">
    <citation type="submission" date="2022-07" db="EMBL/GenBank/DDBJ databases">
        <title>Phylogenomic reconstructions and comparative analyses of Kickxellomycotina fungi.</title>
        <authorList>
            <person name="Reynolds N.K."/>
            <person name="Stajich J.E."/>
            <person name="Barry K."/>
            <person name="Grigoriev I.V."/>
            <person name="Crous P."/>
            <person name="Smith M.E."/>
        </authorList>
    </citation>
    <scope>NUCLEOTIDE SEQUENCE</scope>
    <source>
        <strain evidence="1">CBS 190363</strain>
    </source>
</reference>
<proteinExistence type="predicted"/>
<evidence type="ECO:0000313" key="2">
    <source>
        <dbReference type="Proteomes" id="UP001139981"/>
    </source>
</evidence>
<comment type="caution">
    <text evidence="1">The sequence shown here is derived from an EMBL/GenBank/DDBJ whole genome shotgun (WGS) entry which is preliminary data.</text>
</comment>
<name>A0ACC1M4G1_9FUNG</name>
<dbReference type="Proteomes" id="UP001139981">
    <property type="component" value="Unassembled WGS sequence"/>
</dbReference>
<organism evidence="1 2">
    <name type="scientific">Coemansia aciculifera</name>
    <dbReference type="NCBI Taxonomy" id="417176"/>
    <lineage>
        <taxon>Eukaryota</taxon>
        <taxon>Fungi</taxon>
        <taxon>Fungi incertae sedis</taxon>
        <taxon>Zoopagomycota</taxon>
        <taxon>Kickxellomycotina</taxon>
        <taxon>Kickxellomycetes</taxon>
        <taxon>Kickxellales</taxon>
        <taxon>Kickxellaceae</taxon>
        <taxon>Coemansia</taxon>
    </lineage>
</organism>
<evidence type="ECO:0000313" key="1">
    <source>
        <dbReference type="EMBL" id="KAJ2895295.1"/>
    </source>
</evidence>